<evidence type="ECO:0000256" key="1">
    <source>
        <dbReference type="SAM" id="MobiDB-lite"/>
    </source>
</evidence>
<keyword evidence="2" id="KW-0732">Signal</keyword>
<proteinExistence type="predicted"/>
<protein>
    <submittedName>
        <fullName evidence="3">Uncharacterized protein</fullName>
    </submittedName>
</protein>
<sequence length="351" mass="37946">MDALLWLLLVGLAALCTLPALAALRARTVLANSETRVVGGKTPCHTLDIGAVALYDLGVLRVARVPHDTDRRTWATYVGALGHWWHLAFFDTTEPHSAPSVALALVEDRSQHPHHSIAQLQEELDALRAQKKYDDHTRYALRRDLRALDDATLAAEHALCAARTRAKEARDAHARAHARLEERRAALLEAQERVHAVTGAAARRASIASESHARHTSTARAMAGRAREVREEIAALKRTAAALQSRPPSPPAWDVANLLPSSLLSTHDEDSAEPVPRKPTGLGIDPTLSVPPLCHSPLSSVSCTPPTPHGSLEGSDYLHAGFRPRRLNPNAKTFVAARLGARASLGDVSMP</sequence>
<gene>
    <name evidence="3" type="ORF">MJAP1_002012</name>
</gene>
<feature type="region of interest" description="Disordered" evidence="1">
    <location>
        <begin position="205"/>
        <end position="225"/>
    </location>
</feature>
<accession>A0AAF0J9R5</accession>
<reference evidence="3" key="1">
    <citation type="submission" date="2023-03" db="EMBL/GenBank/DDBJ databases">
        <title>Mating type loci evolution in Malassezia.</title>
        <authorList>
            <person name="Coelho M.A."/>
        </authorList>
    </citation>
    <scope>NUCLEOTIDE SEQUENCE</scope>
    <source>
        <strain evidence="3">CBS 9431</strain>
    </source>
</reference>
<keyword evidence="4" id="KW-1185">Reference proteome</keyword>
<evidence type="ECO:0000313" key="4">
    <source>
        <dbReference type="Proteomes" id="UP001217754"/>
    </source>
</evidence>
<dbReference type="GeneID" id="85225661"/>
<evidence type="ECO:0000256" key="2">
    <source>
        <dbReference type="SAM" id="SignalP"/>
    </source>
</evidence>
<dbReference type="EMBL" id="CP119960">
    <property type="protein sequence ID" value="WFD39042.1"/>
    <property type="molecule type" value="Genomic_DNA"/>
</dbReference>
<name>A0AAF0J9R5_9BASI</name>
<dbReference type="Proteomes" id="UP001217754">
    <property type="component" value="Chromosome 3"/>
</dbReference>
<dbReference type="RefSeq" id="XP_060121939.1">
    <property type="nucleotide sequence ID" value="XM_060265956.1"/>
</dbReference>
<organism evidence="3 4">
    <name type="scientific">Malassezia japonica</name>
    <dbReference type="NCBI Taxonomy" id="223818"/>
    <lineage>
        <taxon>Eukaryota</taxon>
        <taxon>Fungi</taxon>
        <taxon>Dikarya</taxon>
        <taxon>Basidiomycota</taxon>
        <taxon>Ustilaginomycotina</taxon>
        <taxon>Malasseziomycetes</taxon>
        <taxon>Malasseziales</taxon>
        <taxon>Malasseziaceae</taxon>
        <taxon>Malassezia</taxon>
    </lineage>
</organism>
<feature type="chain" id="PRO_5041955102" evidence="2">
    <location>
        <begin position="23"/>
        <end position="351"/>
    </location>
</feature>
<feature type="signal peptide" evidence="2">
    <location>
        <begin position="1"/>
        <end position="22"/>
    </location>
</feature>
<dbReference type="AlphaFoldDB" id="A0AAF0J9R5"/>
<evidence type="ECO:0000313" key="3">
    <source>
        <dbReference type="EMBL" id="WFD39042.1"/>
    </source>
</evidence>